<dbReference type="OrthoDB" id="3538943at2759"/>
<feature type="region of interest" description="Disordered" evidence="1">
    <location>
        <begin position="343"/>
        <end position="729"/>
    </location>
</feature>
<feature type="region of interest" description="Disordered" evidence="1">
    <location>
        <begin position="15"/>
        <end position="240"/>
    </location>
</feature>
<feature type="compositionally biased region" description="Basic and acidic residues" evidence="1">
    <location>
        <begin position="421"/>
        <end position="434"/>
    </location>
</feature>
<dbReference type="RefSeq" id="XP_002483576.1">
    <property type="nucleotide sequence ID" value="XM_002483531.1"/>
</dbReference>
<feature type="compositionally biased region" description="Polar residues" evidence="1">
    <location>
        <begin position="150"/>
        <end position="170"/>
    </location>
</feature>
<dbReference type="eggNOG" id="ENOG502STJP">
    <property type="taxonomic scope" value="Eukaryota"/>
</dbReference>
<feature type="compositionally biased region" description="Low complexity" evidence="1">
    <location>
        <begin position="381"/>
        <end position="392"/>
    </location>
</feature>
<sequence length="1136" mass="126989">MRSRISLTTMTRVKADGVNGTTKHTHSKTSTVAVEKGRGHSSGSDPFRAADTEDHLATQLPSRPPSRESITSQDGDIGGHTAPSSESHEGLATQVHQSIPRQNIPRATPAEPTMSNYTRNGASLLKLLGNGNRQGPLSKQPPPQQESQQVGEASSHPGTPSSELGTNHEQTYGEDKLVTEPLHSEHTRFSSNGQQRMSSPPRRQLPSFQKPDESFRDRFGKAGTNSQEDVTSFQVQPPSSLETTATIAENGNNPMGPPEKNSRIYRSRLTQPAREENTRHDPWSGMKKLRRRDVFIPDDQEELLDRPDCWIPPDVGHPYPRGHVPPSLLKEWNTKMIRLFRDARRAHASSQKDEPSREQEEENHEPSPKPLSDDDSDSDSESQTSWSQSPSQHLRKPLAPPDSSPIRLHDGRQPPDISADGIDRPSEPVEEAGHQRKVVTPQPVSQPSQRDEPTREPVASTVDQGQESDPANGPRPIVHVPIEDPRPGGEVAEPSDDSDMETSIPQGLTVRTQDILSQVESSGLIAPNLSDSTSAPAAQVQILDTPAGGLKRAATKRTENLPSHSQEWAAQKSSSGSNKSSSQIIANSLGSTAGSSDQDHQLQDAQKPLVADSQNTNWDLHSSSIPSHQDQRLLEVNPESSLRSADFHTQIIPERHASPKERFDFGTQTSPQRHASPEERPQDDPNPSTGMVIEHRLKRRAADLDAEVSEESPCKRPRRSPTRDVDASRTQDVDNVVDVNHGLVNKDCQEHVCFIQDALRVYDMFKRSYPKYAGNFDHFQSLCHELQSLHRREMLQNSSLWDDFIMRNWVDYGTYVQSCISANEDYESYEDFFTRNFTKPSFRKRNLTPRTLKMIVSKSEPSIEKPTTVDRGVQTIDDNSVSASVIRRSPLVVDQGSKSASREPNTQSTPSNVLLVVDRPHQANIGVKLSTPSTPRKRPSTNDGGMQANIDPPTPRLFINGQSGHGDENIVSREIQETQPPDNILTDEHISDSTKDLTTDYHDLASIELVLDAPMENDSHSPDDENNDRNDPDTIEAEARFNQIPRMRRDNSHAVQALFRTYIPPPPEEQDESTPFKIWARYEHNIVSERRRRGGYRVPLDEDGNIVFEEFEPRIDGRQERVSSFSRWLWRPRDIS</sequence>
<dbReference type="OMA" id="YEDFFCS"/>
<feature type="compositionally biased region" description="Polar residues" evidence="1">
    <location>
        <begin position="583"/>
        <end position="596"/>
    </location>
</feature>
<dbReference type="VEuPathDB" id="FungiDB:TSTA_014330"/>
<evidence type="ECO:0000313" key="2">
    <source>
        <dbReference type="EMBL" id="EED16342.1"/>
    </source>
</evidence>
<dbReference type="STRING" id="441959.B8MGW1"/>
<dbReference type="AlphaFoldDB" id="B8MGW1"/>
<feature type="region of interest" description="Disordered" evidence="1">
    <location>
        <begin position="926"/>
        <end position="967"/>
    </location>
</feature>
<dbReference type="Proteomes" id="UP000001745">
    <property type="component" value="Unassembled WGS sequence"/>
</dbReference>
<dbReference type="PhylomeDB" id="B8MGW1"/>
<evidence type="ECO:0000256" key="1">
    <source>
        <dbReference type="SAM" id="MobiDB-lite"/>
    </source>
</evidence>
<feature type="compositionally biased region" description="Polar residues" evidence="1">
    <location>
        <begin position="612"/>
        <end position="628"/>
    </location>
</feature>
<feature type="compositionally biased region" description="Basic and acidic residues" evidence="1">
    <location>
        <begin position="210"/>
        <end position="220"/>
    </location>
</feature>
<feature type="compositionally biased region" description="Basic and acidic residues" evidence="1">
    <location>
        <begin position="653"/>
        <end position="664"/>
    </location>
</feature>
<dbReference type="GeneID" id="8107816"/>
<dbReference type="EMBL" id="EQ962656">
    <property type="protein sequence ID" value="EED16342.1"/>
    <property type="molecule type" value="Genomic_DNA"/>
</dbReference>
<dbReference type="HOGENOM" id="CLU_276095_0_0_1"/>
<evidence type="ECO:0000313" key="3">
    <source>
        <dbReference type="Proteomes" id="UP000001745"/>
    </source>
</evidence>
<feature type="compositionally biased region" description="Polar residues" evidence="1">
    <location>
        <begin position="189"/>
        <end position="198"/>
    </location>
</feature>
<keyword evidence="3" id="KW-1185">Reference proteome</keyword>
<feature type="compositionally biased region" description="Polar residues" evidence="1">
    <location>
        <begin position="223"/>
        <end position="240"/>
    </location>
</feature>
<organism evidence="2 3">
    <name type="scientific">Talaromyces stipitatus (strain ATCC 10500 / CBS 375.48 / QM 6759 / NRRL 1006)</name>
    <name type="common">Penicillium stipitatum</name>
    <dbReference type="NCBI Taxonomy" id="441959"/>
    <lineage>
        <taxon>Eukaryota</taxon>
        <taxon>Fungi</taxon>
        <taxon>Dikarya</taxon>
        <taxon>Ascomycota</taxon>
        <taxon>Pezizomycotina</taxon>
        <taxon>Eurotiomycetes</taxon>
        <taxon>Eurotiomycetidae</taxon>
        <taxon>Eurotiales</taxon>
        <taxon>Trichocomaceae</taxon>
        <taxon>Talaromyces</taxon>
        <taxon>Talaromyces sect. Talaromyces</taxon>
    </lineage>
</organism>
<proteinExistence type="predicted"/>
<feature type="compositionally biased region" description="Basic and acidic residues" evidence="1">
    <location>
        <begin position="343"/>
        <end position="358"/>
    </location>
</feature>
<feature type="compositionally biased region" description="Basic and acidic residues" evidence="1">
    <location>
        <begin position="171"/>
        <end position="188"/>
    </location>
</feature>
<feature type="compositionally biased region" description="Low complexity" evidence="1">
    <location>
        <begin position="572"/>
        <end position="582"/>
    </location>
</feature>
<dbReference type="InParanoid" id="B8MGW1"/>
<gene>
    <name evidence="2" type="ORF">TSTA_014330</name>
</gene>
<name>B8MGW1_TALSN</name>
<protein>
    <submittedName>
        <fullName evidence="2">Uncharacterized protein</fullName>
    </submittedName>
</protein>
<accession>B8MGW1</accession>
<feature type="compositionally biased region" description="Polar residues" evidence="1">
    <location>
        <begin position="501"/>
        <end position="521"/>
    </location>
</feature>
<reference evidence="3" key="1">
    <citation type="journal article" date="2015" name="Genome Announc.">
        <title>Genome sequence of the AIDS-associated pathogen Penicillium marneffei (ATCC18224) and its near taxonomic relative Talaromyces stipitatus (ATCC10500).</title>
        <authorList>
            <person name="Nierman W.C."/>
            <person name="Fedorova-Abrams N.D."/>
            <person name="Andrianopoulos A."/>
        </authorList>
    </citation>
    <scope>NUCLEOTIDE SEQUENCE [LARGE SCALE GENOMIC DNA]</scope>
    <source>
        <strain evidence="3">ATCC 10500 / CBS 375.48 / QM 6759 / NRRL 1006</strain>
    </source>
</reference>